<gene>
    <name evidence="1" type="ORF">Syun_000799</name>
</gene>
<dbReference type="EMBL" id="JBBNAF010000001">
    <property type="protein sequence ID" value="KAK9168659.1"/>
    <property type="molecule type" value="Genomic_DNA"/>
</dbReference>
<protein>
    <submittedName>
        <fullName evidence="1">Uncharacterized protein</fullName>
    </submittedName>
</protein>
<evidence type="ECO:0000313" key="1">
    <source>
        <dbReference type="EMBL" id="KAK9168659.1"/>
    </source>
</evidence>
<keyword evidence="2" id="KW-1185">Reference proteome</keyword>
<proteinExistence type="predicted"/>
<reference evidence="1 2" key="1">
    <citation type="submission" date="2024-01" db="EMBL/GenBank/DDBJ databases">
        <title>Genome assemblies of Stephania.</title>
        <authorList>
            <person name="Yang L."/>
        </authorList>
    </citation>
    <scope>NUCLEOTIDE SEQUENCE [LARGE SCALE GENOMIC DNA]</scope>
    <source>
        <strain evidence="1">YNDBR</strain>
        <tissue evidence="1">Leaf</tissue>
    </source>
</reference>
<sequence length="70" mass="7919">MIGNLYFLMSFFPAMTKIIGRSVKVEIDGSDLGMSQVGDVQYTLFHFDSSQYLQFDTTVFSALSSFVQFN</sequence>
<organism evidence="1 2">
    <name type="scientific">Stephania yunnanensis</name>
    <dbReference type="NCBI Taxonomy" id="152371"/>
    <lineage>
        <taxon>Eukaryota</taxon>
        <taxon>Viridiplantae</taxon>
        <taxon>Streptophyta</taxon>
        <taxon>Embryophyta</taxon>
        <taxon>Tracheophyta</taxon>
        <taxon>Spermatophyta</taxon>
        <taxon>Magnoliopsida</taxon>
        <taxon>Ranunculales</taxon>
        <taxon>Menispermaceae</taxon>
        <taxon>Menispermoideae</taxon>
        <taxon>Cissampelideae</taxon>
        <taxon>Stephania</taxon>
    </lineage>
</organism>
<dbReference type="AlphaFoldDB" id="A0AAP0LGM6"/>
<name>A0AAP0LGM6_9MAGN</name>
<comment type="caution">
    <text evidence="1">The sequence shown here is derived from an EMBL/GenBank/DDBJ whole genome shotgun (WGS) entry which is preliminary data.</text>
</comment>
<accession>A0AAP0LGM6</accession>
<evidence type="ECO:0000313" key="2">
    <source>
        <dbReference type="Proteomes" id="UP001420932"/>
    </source>
</evidence>
<dbReference type="Proteomes" id="UP001420932">
    <property type="component" value="Unassembled WGS sequence"/>
</dbReference>